<dbReference type="OrthoDB" id="5143602at2"/>
<dbReference type="RefSeq" id="WP_129520276.1">
    <property type="nucleotide sequence ID" value="NZ_SDPN01000010.1"/>
</dbReference>
<comment type="caution">
    <text evidence="1">The sequence shown here is derived from an EMBL/GenBank/DDBJ whole genome shotgun (WGS) entry which is preliminary data.</text>
</comment>
<organism evidence="1 2">
    <name type="scientific">Agromyces albus</name>
    <dbReference type="NCBI Taxonomy" id="205332"/>
    <lineage>
        <taxon>Bacteria</taxon>
        <taxon>Bacillati</taxon>
        <taxon>Actinomycetota</taxon>
        <taxon>Actinomycetes</taxon>
        <taxon>Micrococcales</taxon>
        <taxon>Microbacteriaceae</taxon>
        <taxon>Agromyces</taxon>
    </lineage>
</organism>
<proteinExistence type="predicted"/>
<protein>
    <submittedName>
        <fullName evidence="1">Cell wall-binding repeat-containing protein</fullName>
    </submittedName>
</protein>
<dbReference type="EMBL" id="SDPN01000010">
    <property type="protein sequence ID" value="RXZ71730.1"/>
    <property type="molecule type" value="Genomic_DNA"/>
</dbReference>
<dbReference type="Proteomes" id="UP000293865">
    <property type="component" value="Unassembled WGS sequence"/>
</dbReference>
<dbReference type="Pfam" id="PF04122">
    <property type="entry name" value="CW_binding_2"/>
    <property type="match status" value="2"/>
</dbReference>
<accession>A0A4Q2L4E2</accession>
<evidence type="ECO:0000313" key="1">
    <source>
        <dbReference type="EMBL" id="RXZ71730.1"/>
    </source>
</evidence>
<dbReference type="PANTHER" id="PTHR30032">
    <property type="entry name" value="N-ACETYLMURAMOYL-L-ALANINE AMIDASE-RELATED"/>
    <property type="match status" value="1"/>
</dbReference>
<evidence type="ECO:0000313" key="2">
    <source>
        <dbReference type="Proteomes" id="UP000293865"/>
    </source>
</evidence>
<sequence length="1069" mass="112619">MTLLSIWQPSAAMASEIAPNLVSLHRTSADVVAQGDDVVVAWEFDAPVEYVSVILRDSLDEHQHLHGGSGAMTSGEARATVDTSIWPGGSIAFAGIRYAWTTGEKYYSVELDATGAVVWKSEGLAEVPSAGQAIDVVGFDVTSDIDLSIPAMLVSATRTSGDVLADGEAVEIAWEFDRPMYSVVFRLRDSIGRDHRVEWSAWNDGGSSANAGIARAQVDTPAWAGGEVVFSGIEYSWSGGSMSLDGSGTVNWKQPTGLADATLPASGLGQLTFVVDSAYDPGAAPLLTSLTRTSPDVVRNGDEVWVEWAFDSPVDSVWIMLRDSLGGVHSLSAGMWNGAAESGRAYADVDTARWPAGKIELEQIQYNWGSGAASRSVTLDANGELRWTSGDTGEIPPATAAISYTPFTVESDIDLSIPPTLSSASLLSPEVVTDGGELQVAWSFDRPVESVQVYFRDAVGQRHAAYWTKWATGEPAATEGVARWEIDTATWAGGETVFDGIHYEWGNSWMALDATGAVTQKSPPGVADAVLPSGGLAGLAFTVDSDVDLAAVPSLTSVTRVSGDVIHDGEGAAIGWEFDAPVQWVSFAYLDGLGRQVYVMWNGEPATSGVASVPLEGATWAPGVAELVEVRYSFPGDHTVTLSRDGTRFSKWPSGIDDPVPYEPGFAALDFAVETDAVFETVTVPAPVFTDATCEAGAHVLLEDFPHGSWNWNPNNGMYGDGGESYDGEPWRPNEGVTYTVTARFDDGWGTTGESRWTHEFVDPGSCEPLLEFPAPPTPTIIGDPVVGSMLMAVPGDWQPAPVELSFQWTRDGLPIAGATETSYEPSATDAGTAIAVEVIATKEGYQATTRASEPVLIQEASEPPSAPVSRVAGADRFATAVAVSKEQFEPGVEVVYVANGLNFPDALAAGPVAALRGGPVLLVAPWMVPEVVKGELERLQPKRIVVLGGENSVNPSVAADLGGYASEGVSRVAGADRFATAVAVSKEQFEPGVEVVYVANGLNFPDALAAGPVAALRGGPVLLVAPWVVPEVVKGELERLQPKRIVVLGGENSVNASVAIDLGGFVVP</sequence>
<name>A0A4Q2L4E2_9MICO</name>
<dbReference type="Gene3D" id="2.60.40.2700">
    <property type="match status" value="1"/>
</dbReference>
<dbReference type="Gene3D" id="3.40.50.12090">
    <property type="match status" value="1"/>
</dbReference>
<dbReference type="InterPro" id="IPR051922">
    <property type="entry name" value="Bact_Sporulation_Assoc"/>
</dbReference>
<dbReference type="AlphaFoldDB" id="A0A4Q2L4E2"/>
<dbReference type="InterPro" id="IPR007253">
    <property type="entry name" value="Cell_wall-bd_2"/>
</dbReference>
<reference evidence="1 2" key="1">
    <citation type="submission" date="2019-01" db="EMBL/GenBank/DDBJ databases">
        <title>Agromyces.</title>
        <authorList>
            <person name="Li J."/>
        </authorList>
    </citation>
    <scope>NUCLEOTIDE SEQUENCE [LARGE SCALE GENOMIC DNA]</scope>
    <source>
        <strain evidence="1 2">DSM 15934</strain>
    </source>
</reference>
<dbReference type="PANTHER" id="PTHR30032:SF8">
    <property type="entry name" value="GERMINATION-SPECIFIC N-ACETYLMURAMOYL-L-ALANINE AMIDASE"/>
    <property type="match status" value="1"/>
</dbReference>
<gene>
    <name evidence="1" type="ORF">ESP51_07485</name>
</gene>
<keyword evidence="2" id="KW-1185">Reference proteome</keyword>